<protein>
    <submittedName>
        <fullName evidence="1">Uncharacterized protein</fullName>
    </submittedName>
</protein>
<proteinExistence type="predicted"/>
<name>A0A0A9F0H4_ARUDO</name>
<accession>A0A0A9F0H4</accession>
<organism evidence="1">
    <name type="scientific">Arundo donax</name>
    <name type="common">Giant reed</name>
    <name type="synonym">Donax arundinaceus</name>
    <dbReference type="NCBI Taxonomy" id="35708"/>
    <lineage>
        <taxon>Eukaryota</taxon>
        <taxon>Viridiplantae</taxon>
        <taxon>Streptophyta</taxon>
        <taxon>Embryophyta</taxon>
        <taxon>Tracheophyta</taxon>
        <taxon>Spermatophyta</taxon>
        <taxon>Magnoliopsida</taxon>
        <taxon>Liliopsida</taxon>
        <taxon>Poales</taxon>
        <taxon>Poaceae</taxon>
        <taxon>PACMAD clade</taxon>
        <taxon>Arundinoideae</taxon>
        <taxon>Arundineae</taxon>
        <taxon>Arundo</taxon>
    </lineage>
</organism>
<reference evidence="1" key="2">
    <citation type="journal article" date="2015" name="Data Brief">
        <title>Shoot transcriptome of the giant reed, Arundo donax.</title>
        <authorList>
            <person name="Barrero R.A."/>
            <person name="Guerrero F.D."/>
            <person name="Moolhuijzen P."/>
            <person name="Goolsby J.A."/>
            <person name="Tidwell J."/>
            <person name="Bellgard S.E."/>
            <person name="Bellgard M.I."/>
        </authorList>
    </citation>
    <scope>NUCLEOTIDE SEQUENCE</scope>
    <source>
        <tissue evidence="1">Shoot tissue taken approximately 20 cm above the soil surface</tissue>
    </source>
</reference>
<evidence type="ECO:0000313" key="1">
    <source>
        <dbReference type="EMBL" id="JAE01803.1"/>
    </source>
</evidence>
<reference evidence="1" key="1">
    <citation type="submission" date="2014-09" db="EMBL/GenBank/DDBJ databases">
        <authorList>
            <person name="Magalhaes I.L.F."/>
            <person name="Oliveira U."/>
            <person name="Santos F.R."/>
            <person name="Vidigal T.H.D.A."/>
            <person name="Brescovit A.D."/>
            <person name="Santos A.J."/>
        </authorList>
    </citation>
    <scope>NUCLEOTIDE SEQUENCE</scope>
    <source>
        <tissue evidence="1">Shoot tissue taken approximately 20 cm above the soil surface</tissue>
    </source>
</reference>
<dbReference type="EMBL" id="GBRH01196093">
    <property type="protein sequence ID" value="JAE01803.1"/>
    <property type="molecule type" value="Transcribed_RNA"/>
</dbReference>
<sequence>MTQTAHATICQHFFEQAKHPVEGILLVL</sequence>
<dbReference type="AlphaFoldDB" id="A0A0A9F0H4"/>